<dbReference type="Proteomes" id="UP000485058">
    <property type="component" value="Unassembled WGS sequence"/>
</dbReference>
<dbReference type="EMBL" id="BLLF01001251">
    <property type="protein sequence ID" value="GFH18125.1"/>
    <property type="molecule type" value="Genomic_DNA"/>
</dbReference>
<gene>
    <name evidence="2" type="ORF">HaLaN_14870</name>
</gene>
<sequence length="203" mass="20853">MGLHGAGQAQQAQGGRQAARQGGAGGGAPHQLGQLSNHPHQATRPADWVPPAGQVALCLLRTAWSQQRDQPVRGLRWCLQVQPSQAPQPPCSQATVQPAAPDPRHSTPLPAKRSKRTKAEQAAEPTQPTKAAGKGKADKANQQHSLSAHRGEQVAPAGAVLVARAAEAGNQGQGVAAPRAQQQQEPVVAPQCSSSTSGASLPA</sequence>
<evidence type="ECO:0000313" key="2">
    <source>
        <dbReference type="EMBL" id="GFH18125.1"/>
    </source>
</evidence>
<feature type="compositionally biased region" description="Low complexity" evidence="1">
    <location>
        <begin position="175"/>
        <end position="191"/>
    </location>
</feature>
<dbReference type="AlphaFoldDB" id="A0A699Z956"/>
<evidence type="ECO:0000313" key="3">
    <source>
        <dbReference type="Proteomes" id="UP000485058"/>
    </source>
</evidence>
<feature type="compositionally biased region" description="Low complexity" evidence="1">
    <location>
        <begin position="1"/>
        <end position="21"/>
    </location>
</feature>
<evidence type="ECO:0000256" key="1">
    <source>
        <dbReference type="SAM" id="MobiDB-lite"/>
    </source>
</evidence>
<organism evidence="2 3">
    <name type="scientific">Haematococcus lacustris</name>
    <name type="common">Green alga</name>
    <name type="synonym">Haematococcus pluvialis</name>
    <dbReference type="NCBI Taxonomy" id="44745"/>
    <lineage>
        <taxon>Eukaryota</taxon>
        <taxon>Viridiplantae</taxon>
        <taxon>Chlorophyta</taxon>
        <taxon>core chlorophytes</taxon>
        <taxon>Chlorophyceae</taxon>
        <taxon>CS clade</taxon>
        <taxon>Chlamydomonadales</taxon>
        <taxon>Haematococcaceae</taxon>
        <taxon>Haematococcus</taxon>
    </lineage>
</organism>
<feature type="region of interest" description="Disordered" evidence="1">
    <location>
        <begin position="168"/>
        <end position="203"/>
    </location>
</feature>
<feature type="compositionally biased region" description="Polar residues" evidence="1">
    <location>
        <begin position="192"/>
        <end position="203"/>
    </location>
</feature>
<feature type="region of interest" description="Disordered" evidence="1">
    <location>
        <begin position="1"/>
        <end position="48"/>
    </location>
</feature>
<reference evidence="2 3" key="1">
    <citation type="submission" date="2020-02" db="EMBL/GenBank/DDBJ databases">
        <title>Draft genome sequence of Haematococcus lacustris strain NIES-144.</title>
        <authorList>
            <person name="Morimoto D."/>
            <person name="Nakagawa S."/>
            <person name="Yoshida T."/>
            <person name="Sawayama S."/>
        </authorList>
    </citation>
    <scope>NUCLEOTIDE SEQUENCE [LARGE SCALE GENOMIC DNA]</scope>
    <source>
        <strain evidence="2 3">NIES-144</strain>
    </source>
</reference>
<feature type="region of interest" description="Disordered" evidence="1">
    <location>
        <begin position="83"/>
        <end position="154"/>
    </location>
</feature>
<keyword evidence="3" id="KW-1185">Reference proteome</keyword>
<accession>A0A699Z956</accession>
<proteinExistence type="predicted"/>
<name>A0A699Z956_HAELA</name>
<comment type="caution">
    <text evidence="2">The sequence shown here is derived from an EMBL/GenBank/DDBJ whole genome shotgun (WGS) entry which is preliminary data.</text>
</comment>
<protein>
    <submittedName>
        <fullName evidence="2">Uncharacterized protein</fullName>
    </submittedName>
</protein>